<organism evidence="2 3">
    <name type="scientific">Turnera subulata</name>
    <dbReference type="NCBI Taxonomy" id="218843"/>
    <lineage>
        <taxon>Eukaryota</taxon>
        <taxon>Viridiplantae</taxon>
        <taxon>Streptophyta</taxon>
        <taxon>Embryophyta</taxon>
        <taxon>Tracheophyta</taxon>
        <taxon>Spermatophyta</taxon>
        <taxon>Magnoliopsida</taxon>
        <taxon>eudicotyledons</taxon>
        <taxon>Gunneridae</taxon>
        <taxon>Pentapetalae</taxon>
        <taxon>rosids</taxon>
        <taxon>fabids</taxon>
        <taxon>Malpighiales</taxon>
        <taxon>Passifloraceae</taxon>
        <taxon>Turnera</taxon>
    </lineage>
</organism>
<feature type="compositionally biased region" description="Polar residues" evidence="1">
    <location>
        <begin position="7"/>
        <end position="25"/>
    </location>
</feature>
<feature type="compositionally biased region" description="Polar residues" evidence="1">
    <location>
        <begin position="86"/>
        <end position="95"/>
    </location>
</feature>
<reference evidence="2" key="2">
    <citation type="journal article" date="2023" name="Plants (Basel)">
        <title>Annotation of the Turnera subulata (Passifloraceae) Draft Genome Reveals the S-Locus Evolved after the Divergence of Turneroideae from Passifloroideae in a Stepwise Manner.</title>
        <authorList>
            <person name="Henning P.M."/>
            <person name="Roalson E.H."/>
            <person name="Mir W."/>
            <person name="McCubbin A.G."/>
            <person name="Shore J.S."/>
        </authorList>
    </citation>
    <scope>NUCLEOTIDE SEQUENCE</scope>
    <source>
        <strain evidence="2">F60SS</strain>
    </source>
</reference>
<evidence type="ECO:0000256" key="1">
    <source>
        <dbReference type="SAM" id="MobiDB-lite"/>
    </source>
</evidence>
<dbReference type="OrthoDB" id="1739691at2759"/>
<proteinExistence type="predicted"/>
<feature type="region of interest" description="Disordered" evidence="1">
    <location>
        <begin position="1"/>
        <end position="26"/>
    </location>
</feature>
<evidence type="ECO:0000313" key="3">
    <source>
        <dbReference type="Proteomes" id="UP001141552"/>
    </source>
</evidence>
<dbReference type="Proteomes" id="UP001141552">
    <property type="component" value="Unassembled WGS sequence"/>
</dbReference>
<reference evidence="2" key="1">
    <citation type="submission" date="2022-02" db="EMBL/GenBank/DDBJ databases">
        <authorList>
            <person name="Henning P.M."/>
            <person name="McCubbin A.G."/>
            <person name="Shore J.S."/>
        </authorList>
    </citation>
    <scope>NUCLEOTIDE SEQUENCE</scope>
    <source>
        <strain evidence="2">F60SS</strain>
        <tissue evidence="2">Leaves</tissue>
    </source>
</reference>
<keyword evidence="3" id="KW-1185">Reference proteome</keyword>
<sequence>MEADNCGDQNNKENIPPCSTNQTTPVLVKNPSFKKTFRRFRRPLADITNQFSTLGEDGGSGSTSVLVVSVGGSNSRKRKTCEANEAPTTSTSSKSLRIGFR</sequence>
<feature type="region of interest" description="Disordered" evidence="1">
    <location>
        <begin position="70"/>
        <end position="101"/>
    </location>
</feature>
<accession>A0A9Q0FBN1</accession>
<gene>
    <name evidence="2" type="ORF">Tsubulata_019606</name>
</gene>
<protein>
    <submittedName>
        <fullName evidence="2">Uncharacterized protein</fullName>
    </submittedName>
</protein>
<name>A0A9Q0FBN1_9ROSI</name>
<comment type="caution">
    <text evidence="2">The sequence shown here is derived from an EMBL/GenBank/DDBJ whole genome shotgun (WGS) entry which is preliminary data.</text>
</comment>
<dbReference type="EMBL" id="JAKUCV010006338">
    <property type="protein sequence ID" value="KAJ4827754.1"/>
    <property type="molecule type" value="Genomic_DNA"/>
</dbReference>
<evidence type="ECO:0000313" key="2">
    <source>
        <dbReference type="EMBL" id="KAJ4827754.1"/>
    </source>
</evidence>
<dbReference type="AlphaFoldDB" id="A0A9Q0FBN1"/>